<dbReference type="STRING" id="1246637.MTBBW1_2040005"/>
<name>A0A1W1HCA5_9BACT</name>
<sequence>MLVLILVVFVFYGINKKNAVAFKKVFDIRSENLYIHQVFLRRNSSSQKKERAALEKIFCF</sequence>
<accession>A0A1W1HCA5</accession>
<reference evidence="1 2" key="1">
    <citation type="submission" date="2017-03" db="EMBL/GenBank/DDBJ databases">
        <authorList>
            <person name="Afonso C.L."/>
            <person name="Miller P.J."/>
            <person name="Scott M.A."/>
            <person name="Spackman E."/>
            <person name="Goraichik I."/>
            <person name="Dimitrov K.M."/>
            <person name="Suarez D.L."/>
            <person name="Swayne D.E."/>
        </authorList>
    </citation>
    <scope>NUCLEOTIDE SEQUENCE [LARGE SCALE GENOMIC DNA]</scope>
    <source>
        <strain evidence="1">PRJEB14757</strain>
    </source>
</reference>
<dbReference type="AlphaFoldDB" id="A0A1W1HCA5"/>
<protein>
    <submittedName>
        <fullName evidence="1">Uncharacterized protein</fullName>
    </submittedName>
</protein>
<dbReference type="Proteomes" id="UP000191931">
    <property type="component" value="Unassembled WGS sequence"/>
</dbReference>
<gene>
    <name evidence="1" type="ORF">MTBBW1_2040005</name>
</gene>
<evidence type="ECO:0000313" key="1">
    <source>
        <dbReference type="EMBL" id="SLM30008.1"/>
    </source>
</evidence>
<evidence type="ECO:0000313" key="2">
    <source>
        <dbReference type="Proteomes" id="UP000191931"/>
    </source>
</evidence>
<proteinExistence type="predicted"/>
<dbReference type="EMBL" id="FWEV01000118">
    <property type="protein sequence ID" value="SLM30008.1"/>
    <property type="molecule type" value="Genomic_DNA"/>
</dbReference>
<keyword evidence="2" id="KW-1185">Reference proteome</keyword>
<organism evidence="1 2">
    <name type="scientific">Desulfamplus magnetovallimortis</name>
    <dbReference type="NCBI Taxonomy" id="1246637"/>
    <lineage>
        <taxon>Bacteria</taxon>
        <taxon>Pseudomonadati</taxon>
        <taxon>Thermodesulfobacteriota</taxon>
        <taxon>Desulfobacteria</taxon>
        <taxon>Desulfobacterales</taxon>
        <taxon>Desulfobacteraceae</taxon>
        <taxon>Desulfamplus</taxon>
    </lineage>
</organism>